<dbReference type="RefSeq" id="WP_310910909.1">
    <property type="nucleotide sequence ID" value="NZ_JAVLVT010000001.1"/>
</dbReference>
<evidence type="ECO:0000259" key="1">
    <source>
        <dbReference type="Pfam" id="PF00561"/>
    </source>
</evidence>
<dbReference type="InterPro" id="IPR029058">
    <property type="entry name" value="AB_hydrolase_fold"/>
</dbReference>
<dbReference type="InterPro" id="IPR000073">
    <property type="entry name" value="AB_hydrolase_1"/>
</dbReference>
<keyword evidence="3" id="KW-1185">Reference proteome</keyword>
<dbReference type="Proteomes" id="UP001250214">
    <property type="component" value="Unassembled WGS sequence"/>
</dbReference>
<dbReference type="EMBL" id="JAVLVT010000001">
    <property type="protein sequence ID" value="MDS1269439.1"/>
    <property type="molecule type" value="Genomic_DNA"/>
</dbReference>
<evidence type="ECO:0000313" key="3">
    <source>
        <dbReference type="Proteomes" id="UP001250214"/>
    </source>
</evidence>
<dbReference type="PRINTS" id="PR00111">
    <property type="entry name" value="ABHYDROLASE"/>
</dbReference>
<comment type="caution">
    <text evidence="2">The sequence shown here is derived from an EMBL/GenBank/DDBJ whole genome shotgun (WGS) entry which is preliminary data.</text>
</comment>
<dbReference type="InterPro" id="IPR050471">
    <property type="entry name" value="AB_hydrolase"/>
</dbReference>
<dbReference type="GO" id="GO:0016787">
    <property type="term" value="F:hydrolase activity"/>
    <property type="evidence" value="ECO:0007669"/>
    <property type="project" value="UniProtKB-KW"/>
</dbReference>
<dbReference type="PANTHER" id="PTHR43433">
    <property type="entry name" value="HYDROLASE, ALPHA/BETA FOLD FAMILY PROTEIN"/>
    <property type="match status" value="1"/>
</dbReference>
<dbReference type="Pfam" id="PF00561">
    <property type="entry name" value="Abhydrolase_1"/>
    <property type="match status" value="1"/>
</dbReference>
<protein>
    <submittedName>
        <fullName evidence="2">Alpha/beta hydrolase</fullName>
    </submittedName>
</protein>
<dbReference type="Gene3D" id="3.40.50.1820">
    <property type="entry name" value="alpha/beta hydrolase"/>
    <property type="match status" value="1"/>
</dbReference>
<gene>
    <name evidence="2" type="ORF">RIF23_03915</name>
</gene>
<evidence type="ECO:0000313" key="2">
    <source>
        <dbReference type="EMBL" id="MDS1269439.1"/>
    </source>
</evidence>
<reference evidence="3" key="1">
    <citation type="submission" date="2023-07" db="EMBL/GenBank/DDBJ databases">
        <title>Novel species in the genus Lipingzhangella isolated from Sambhar Salt Lake.</title>
        <authorList>
            <person name="Jiya N."/>
            <person name="Kajale S."/>
            <person name="Sharma A."/>
        </authorList>
    </citation>
    <scope>NUCLEOTIDE SEQUENCE [LARGE SCALE GENOMIC DNA]</scope>
    <source>
        <strain evidence="3">LS1_29</strain>
    </source>
</reference>
<dbReference type="SUPFAM" id="SSF53474">
    <property type="entry name" value="alpha/beta-Hydrolases"/>
    <property type="match status" value="1"/>
</dbReference>
<organism evidence="2 3">
    <name type="scientific">Lipingzhangella rawalii</name>
    <dbReference type="NCBI Taxonomy" id="2055835"/>
    <lineage>
        <taxon>Bacteria</taxon>
        <taxon>Bacillati</taxon>
        <taxon>Actinomycetota</taxon>
        <taxon>Actinomycetes</taxon>
        <taxon>Streptosporangiales</taxon>
        <taxon>Nocardiopsidaceae</taxon>
        <taxon>Lipingzhangella</taxon>
    </lineage>
</organism>
<dbReference type="PANTHER" id="PTHR43433:SF5">
    <property type="entry name" value="AB HYDROLASE-1 DOMAIN-CONTAINING PROTEIN"/>
    <property type="match status" value="1"/>
</dbReference>
<feature type="domain" description="AB hydrolase-1" evidence="1">
    <location>
        <begin position="36"/>
        <end position="267"/>
    </location>
</feature>
<keyword evidence="2" id="KW-0378">Hydrolase</keyword>
<sequence>MGGSVRLVATGLATEVLYLDGVRLEYRLHRAGPHTVLVFHGGHMRAGIALGESVYHAANQTVFVPSRPGYGRSELASGPGPRQFADTIAGACHRLGITGNVTVVGVSAGGPFALAMAARHPELVRSVILVSAVGPLPWPDPLTRTTARFAFHPRVEAATWAATRNLLRLDPPAGLRAMLASLSTLPSGQVLAQLPRDHKVMLVRLFAALRSGQGFVNDLDVLTHPTNDADEVTQPALVVATRTDRSVPVEHAERLHGRLAGSQLVESTAPSHLLWFSPDRARIEEQIRAHLAETRQ</sequence>
<proteinExistence type="predicted"/>
<name>A0ABU2H3L5_9ACTN</name>
<accession>A0ABU2H3L5</accession>